<name>A0A1G9GIT2_9ACTN</name>
<protein>
    <submittedName>
        <fullName evidence="1">Uncharacterized protein</fullName>
    </submittedName>
</protein>
<organism evidence="1 2">
    <name type="scientific">Glycomyces sambucus</name>
    <dbReference type="NCBI Taxonomy" id="380244"/>
    <lineage>
        <taxon>Bacteria</taxon>
        <taxon>Bacillati</taxon>
        <taxon>Actinomycetota</taxon>
        <taxon>Actinomycetes</taxon>
        <taxon>Glycomycetales</taxon>
        <taxon>Glycomycetaceae</taxon>
        <taxon>Glycomyces</taxon>
    </lineage>
</organism>
<dbReference type="Proteomes" id="UP000198662">
    <property type="component" value="Unassembled WGS sequence"/>
</dbReference>
<dbReference type="EMBL" id="FNGF01000003">
    <property type="protein sequence ID" value="SDL00512.1"/>
    <property type="molecule type" value="Genomic_DNA"/>
</dbReference>
<reference evidence="2" key="1">
    <citation type="submission" date="2016-10" db="EMBL/GenBank/DDBJ databases">
        <authorList>
            <person name="Varghese N."/>
            <person name="Submissions S."/>
        </authorList>
    </citation>
    <scope>NUCLEOTIDE SEQUENCE [LARGE SCALE GENOMIC DNA]</scope>
    <source>
        <strain evidence="2">CGMCC 4.3147</strain>
    </source>
</reference>
<sequence>MSYEDRPRSPDEYFTLLKSIRGQMIEQVFYRDLCYDDEDSKTVFWDHGLLHQPTMGVEFNVNGRSFSFIWGQSGSDFGLQYFAGELTETVRNTPQCWEVTDHQAWQPFTSQPIQDFALWIDTHTNLVTAIELTTHEEQTVWIVNADTDTEHRLLVGTDDLVVIFAEEVVTATFDSSLIRQVPNREDANRS</sequence>
<proteinExistence type="predicted"/>
<accession>A0A1G9GIT2</accession>
<keyword evidence="2" id="KW-1185">Reference proteome</keyword>
<dbReference type="RefSeq" id="WP_091047949.1">
    <property type="nucleotide sequence ID" value="NZ_FNGF01000003.1"/>
</dbReference>
<dbReference type="OrthoDB" id="3520945at2"/>
<evidence type="ECO:0000313" key="1">
    <source>
        <dbReference type="EMBL" id="SDL00512.1"/>
    </source>
</evidence>
<gene>
    <name evidence="1" type="ORF">SAMN05216298_2226</name>
</gene>
<evidence type="ECO:0000313" key="2">
    <source>
        <dbReference type="Proteomes" id="UP000198662"/>
    </source>
</evidence>
<dbReference type="AlphaFoldDB" id="A0A1G9GIT2"/>